<gene>
    <name evidence="2" type="ORF">METZ01_LOCUS457178</name>
</gene>
<evidence type="ECO:0000256" key="1">
    <source>
        <dbReference type="SAM" id="Phobius"/>
    </source>
</evidence>
<reference evidence="2" key="1">
    <citation type="submission" date="2018-05" db="EMBL/GenBank/DDBJ databases">
        <authorList>
            <person name="Lanie J.A."/>
            <person name="Ng W.-L."/>
            <person name="Kazmierczak K.M."/>
            <person name="Andrzejewski T.M."/>
            <person name="Davidsen T.M."/>
            <person name="Wayne K.J."/>
            <person name="Tettelin H."/>
            <person name="Glass J.I."/>
            <person name="Rusch D."/>
            <person name="Podicherti R."/>
            <person name="Tsui H.-C.T."/>
            <person name="Winkler M.E."/>
        </authorList>
    </citation>
    <scope>NUCLEOTIDE SEQUENCE</scope>
</reference>
<organism evidence="2">
    <name type="scientific">marine metagenome</name>
    <dbReference type="NCBI Taxonomy" id="408172"/>
    <lineage>
        <taxon>unclassified sequences</taxon>
        <taxon>metagenomes</taxon>
        <taxon>ecological metagenomes</taxon>
    </lineage>
</organism>
<keyword evidence="1" id="KW-0472">Membrane</keyword>
<keyword evidence="1" id="KW-0812">Transmembrane</keyword>
<sequence>MIGIITSNSKTINLSVIAGILRVMYNDLFYLLYIK</sequence>
<proteinExistence type="predicted"/>
<keyword evidence="1" id="KW-1133">Transmembrane helix</keyword>
<name>A0A383A9K4_9ZZZZ</name>
<accession>A0A383A9K4</accession>
<evidence type="ECO:0000313" key="2">
    <source>
        <dbReference type="EMBL" id="SVE04324.1"/>
    </source>
</evidence>
<dbReference type="AlphaFoldDB" id="A0A383A9K4"/>
<feature type="transmembrane region" description="Helical" evidence="1">
    <location>
        <begin position="12"/>
        <end position="33"/>
    </location>
</feature>
<protein>
    <submittedName>
        <fullName evidence="2">Uncharacterized protein</fullName>
    </submittedName>
</protein>
<dbReference type="EMBL" id="UINC01190255">
    <property type="protein sequence ID" value="SVE04324.1"/>
    <property type="molecule type" value="Genomic_DNA"/>
</dbReference>